<gene>
    <name evidence="2" type="ORF">C7C56_025150</name>
</gene>
<dbReference type="Proteomes" id="UP000241421">
    <property type="component" value="Unassembled WGS sequence"/>
</dbReference>
<evidence type="ECO:0000256" key="1">
    <source>
        <dbReference type="SAM" id="Coils"/>
    </source>
</evidence>
<organism evidence="2 3">
    <name type="scientific">Massilia glaciei</name>
    <dbReference type="NCBI Taxonomy" id="1524097"/>
    <lineage>
        <taxon>Bacteria</taxon>
        <taxon>Pseudomonadati</taxon>
        <taxon>Pseudomonadota</taxon>
        <taxon>Betaproteobacteria</taxon>
        <taxon>Burkholderiales</taxon>
        <taxon>Oxalobacteraceae</taxon>
        <taxon>Telluria group</taxon>
        <taxon>Massilia</taxon>
    </lineage>
</organism>
<protein>
    <submittedName>
        <fullName evidence="2">Uncharacterized protein</fullName>
    </submittedName>
</protein>
<evidence type="ECO:0000313" key="2">
    <source>
        <dbReference type="EMBL" id="PWF41211.1"/>
    </source>
</evidence>
<keyword evidence="3" id="KW-1185">Reference proteome</keyword>
<comment type="caution">
    <text evidence="2">The sequence shown here is derived from an EMBL/GenBank/DDBJ whole genome shotgun (WGS) entry which is preliminary data.</text>
</comment>
<reference evidence="2 3" key="1">
    <citation type="submission" date="2018-04" db="EMBL/GenBank/DDBJ databases">
        <title>Massilia violaceinigra sp. nov., a novel purple-pigmented bacterium isolated from Tianshan glacier, Xinjiang, China.</title>
        <authorList>
            <person name="Wang H."/>
        </authorList>
    </citation>
    <scope>NUCLEOTIDE SEQUENCE [LARGE SCALE GENOMIC DNA]</scope>
    <source>
        <strain evidence="2 3">B448-2</strain>
    </source>
</reference>
<dbReference type="EMBL" id="PXWF02000314">
    <property type="protein sequence ID" value="PWF41211.1"/>
    <property type="molecule type" value="Genomic_DNA"/>
</dbReference>
<proteinExistence type="predicted"/>
<name>A0A2U2HDK9_9BURK</name>
<feature type="coiled-coil region" evidence="1">
    <location>
        <begin position="3"/>
        <end position="30"/>
    </location>
</feature>
<sequence length="89" mass="10101">MGIKELGMELDSLLTERAEINNDLALAKNAGRLTVALHLRESLCHYDRWIRDKRDEIAQLEAVVEERVADAMDALRPFPLVQQPGLHLP</sequence>
<accession>A0A2U2HDK9</accession>
<dbReference type="OrthoDB" id="9764467at2"/>
<keyword evidence="1" id="KW-0175">Coiled coil</keyword>
<evidence type="ECO:0000313" key="3">
    <source>
        <dbReference type="Proteomes" id="UP000241421"/>
    </source>
</evidence>
<dbReference type="RefSeq" id="WP_106760089.1">
    <property type="nucleotide sequence ID" value="NZ_PXWF02000314.1"/>
</dbReference>
<dbReference type="AlphaFoldDB" id="A0A2U2HDK9"/>